<feature type="transmembrane region" description="Helical" evidence="10">
    <location>
        <begin position="80"/>
        <end position="105"/>
    </location>
</feature>
<comment type="caution">
    <text evidence="13">The sequence shown here is derived from an EMBL/GenBank/DDBJ whole genome shotgun (WGS) entry which is preliminary data.</text>
</comment>
<accession>A0AAW3TUS2</accession>
<feature type="transmembrane region" description="Helical" evidence="10">
    <location>
        <begin position="373"/>
        <end position="397"/>
    </location>
</feature>
<evidence type="ECO:0000256" key="6">
    <source>
        <dbReference type="ARBA" id="ARBA00023053"/>
    </source>
</evidence>
<evidence type="ECO:0000259" key="12">
    <source>
        <dbReference type="Pfam" id="PF00999"/>
    </source>
</evidence>
<feature type="coiled-coil region" evidence="11">
    <location>
        <begin position="471"/>
        <end position="520"/>
    </location>
</feature>
<evidence type="ECO:0000256" key="3">
    <source>
        <dbReference type="ARBA" id="ARBA00022475"/>
    </source>
</evidence>
<keyword evidence="5 10" id="KW-1133">Transmembrane helix</keyword>
<keyword evidence="10" id="KW-0997">Cell inner membrane</keyword>
<feature type="transmembrane region" description="Helical" evidence="10">
    <location>
        <begin position="346"/>
        <end position="364"/>
    </location>
</feature>
<feature type="transmembrane region" description="Helical" evidence="10">
    <location>
        <begin position="267"/>
        <end position="287"/>
    </location>
</feature>
<evidence type="ECO:0000313" key="14">
    <source>
        <dbReference type="Proteomes" id="UP000528945"/>
    </source>
</evidence>
<comment type="function">
    <text evidence="10">Na(+)/H(+) antiporter that extrudes sodium in exchange for external protons.</text>
</comment>
<name>A0AAW3TUS2_9SPHN</name>
<comment type="similarity">
    <text evidence="10">Belongs to the monovalent cation:proton antiporter 1 (CPA1) transporter (TC 2.A.36) family.</text>
</comment>
<evidence type="ECO:0000256" key="7">
    <source>
        <dbReference type="ARBA" id="ARBA00023065"/>
    </source>
</evidence>
<dbReference type="GO" id="GO:0098719">
    <property type="term" value="P:sodium ion import across plasma membrane"/>
    <property type="evidence" value="ECO:0007669"/>
    <property type="project" value="TreeGrafter"/>
</dbReference>
<dbReference type="InterPro" id="IPR006153">
    <property type="entry name" value="Cation/H_exchanger_TM"/>
</dbReference>
<dbReference type="AlphaFoldDB" id="A0AAW3TUS2"/>
<dbReference type="PANTHER" id="PTHR10110">
    <property type="entry name" value="SODIUM/HYDROGEN EXCHANGER"/>
    <property type="match status" value="1"/>
</dbReference>
<keyword evidence="14" id="KW-1185">Reference proteome</keyword>
<sequence length="523" mass="55824">MLIFETLLLLLGISVVLALVARRLNIPSAVMLVLGGMALALVPGLPPLELKPELALALFLPPLLQASALRTDWGAFRANVVFIMLLAIGAVLFTAGVVAVTVRHLVPDVPWAAAIALGAIIAPPDAVSATSVLKAFRLPRRIVAVLEGESLINDASALVLYRFAVAATMAGTISFADASLSFLWTAVGGLAIGLLVGWLTNWAMLRLHDRLLEIVVSFLSAFASYFAAEAIHVSGVLAAVACGGLVGRRQLQLAARTRLEANTAWEFVEFVLTSFVFLLVGLQLRGIVERLGQYDPGQLFVLGTAVSAALIVARFVWVFGTFYPVAALWSGLRGQGFKPPLSYPTIISWAGMRGVVSLAAALALPDGFPARDIIVFLAFVAILATLVLQGTTLAPLIRRLDPHDPEIEEAKPVVIAARKEVAAAALGALSEKLKDPKHADVAEMLVHDFQTRVEHAERLGDGGEDAAERMAATLKLRLEALGAARQKLLEKRNELDGETLATLVQELDLEEEQVRVALEAHAS</sequence>
<dbReference type="NCBIfam" id="TIGR00831">
    <property type="entry name" value="a_cpa1"/>
    <property type="match status" value="1"/>
</dbReference>
<feature type="domain" description="Cation/H+ exchanger transmembrane" evidence="12">
    <location>
        <begin position="14"/>
        <end position="398"/>
    </location>
</feature>
<evidence type="ECO:0000256" key="9">
    <source>
        <dbReference type="ARBA" id="ARBA00023201"/>
    </source>
</evidence>
<keyword evidence="8 10" id="KW-0472">Membrane</keyword>
<dbReference type="EMBL" id="JACIDB010000018">
    <property type="protein sequence ID" value="MBB3877468.1"/>
    <property type="molecule type" value="Genomic_DNA"/>
</dbReference>
<evidence type="ECO:0000256" key="4">
    <source>
        <dbReference type="ARBA" id="ARBA00022692"/>
    </source>
</evidence>
<keyword evidence="4 10" id="KW-0812">Transmembrane</keyword>
<feature type="transmembrane region" description="Helical" evidence="10">
    <location>
        <begin position="28"/>
        <end position="48"/>
    </location>
</feature>
<dbReference type="InterPro" id="IPR004705">
    <property type="entry name" value="Cation/H_exchanger_CPA1_bac"/>
</dbReference>
<feature type="transmembrane region" description="Helical" evidence="10">
    <location>
        <begin position="214"/>
        <end position="247"/>
    </location>
</feature>
<keyword evidence="3" id="KW-1003">Cell membrane</keyword>
<reference evidence="13 14" key="1">
    <citation type="submission" date="2020-08" db="EMBL/GenBank/DDBJ databases">
        <title>Genomic Encyclopedia of Type Strains, Phase IV (KMG-IV): sequencing the most valuable type-strain genomes for metagenomic binning, comparative biology and taxonomic classification.</title>
        <authorList>
            <person name="Goeker M."/>
        </authorList>
    </citation>
    <scope>NUCLEOTIDE SEQUENCE [LARGE SCALE GENOMIC DNA]</scope>
    <source>
        <strain evidence="13 14">DSM 15581</strain>
    </source>
</reference>
<keyword evidence="11" id="KW-0175">Coiled coil</keyword>
<proteinExistence type="inferred from homology"/>
<feature type="transmembrane region" description="Helical" evidence="10">
    <location>
        <begin position="182"/>
        <end position="202"/>
    </location>
</feature>
<dbReference type="Gene3D" id="6.10.140.1330">
    <property type="match status" value="1"/>
</dbReference>
<feature type="transmembrane region" description="Helical" evidence="10">
    <location>
        <begin position="299"/>
        <end position="326"/>
    </location>
</feature>
<comment type="caution">
    <text evidence="10">Lacks conserved residue(s) required for the propagation of feature annotation.</text>
</comment>
<dbReference type="Pfam" id="PF00999">
    <property type="entry name" value="Na_H_Exchanger"/>
    <property type="match status" value="1"/>
</dbReference>
<keyword evidence="10" id="KW-0050">Antiport</keyword>
<dbReference type="GO" id="GO:0015386">
    <property type="term" value="F:potassium:proton antiporter activity"/>
    <property type="evidence" value="ECO:0007669"/>
    <property type="project" value="TreeGrafter"/>
</dbReference>
<evidence type="ECO:0000256" key="8">
    <source>
        <dbReference type="ARBA" id="ARBA00023136"/>
    </source>
</evidence>
<feature type="transmembrane region" description="Helical" evidence="10">
    <location>
        <begin position="111"/>
        <end position="136"/>
    </location>
</feature>
<dbReference type="RefSeq" id="WP_147036720.1">
    <property type="nucleotide sequence ID" value="NZ_JACIDB010000018.1"/>
</dbReference>
<gene>
    <name evidence="13" type="ORF">GGR47_003736</name>
</gene>
<comment type="subcellular location">
    <subcellularLocation>
        <location evidence="10">Cell inner membrane</location>
        <topology evidence="10">Multi-pass membrane protein</topology>
    </subcellularLocation>
    <subcellularLocation>
        <location evidence="1">Cell membrane</location>
        <topology evidence="1">Multi-pass membrane protein</topology>
    </subcellularLocation>
</comment>
<keyword evidence="2 10" id="KW-0813">Transport</keyword>
<dbReference type="GO" id="GO:0005886">
    <property type="term" value="C:plasma membrane"/>
    <property type="evidence" value="ECO:0007669"/>
    <property type="project" value="UniProtKB-SubCell"/>
</dbReference>
<dbReference type="Proteomes" id="UP000528945">
    <property type="component" value="Unassembled WGS sequence"/>
</dbReference>
<dbReference type="GO" id="GO:0015385">
    <property type="term" value="F:sodium:proton antiporter activity"/>
    <property type="evidence" value="ECO:0007669"/>
    <property type="project" value="InterPro"/>
</dbReference>
<keyword evidence="9 10" id="KW-0739">Sodium transport</keyword>
<dbReference type="InterPro" id="IPR018422">
    <property type="entry name" value="Cation/H_exchanger_CPA1"/>
</dbReference>
<dbReference type="GO" id="GO:0051453">
    <property type="term" value="P:regulation of intracellular pH"/>
    <property type="evidence" value="ECO:0007669"/>
    <property type="project" value="TreeGrafter"/>
</dbReference>
<protein>
    <submittedName>
        <fullName evidence="13">CPA1 family monovalent cation:H+ antiporter</fullName>
    </submittedName>
</protein>
<evidence type="ECO:0000256" key="2">
    <source>
        <dbReference type="ARBA" id="ARBA00022448"/>
    </source>
</evidence>
<organism evidence="13 14">
    <name type="scientific">Sphingomonas aquatilis</name>
    <dbReference type="NCBI Taxonomy" id="93063"/>
    <lineage>
        <taxon>Bacteria</taxon>
        <taxon>Pseudomonadati</taxon>
        <taxon>Pseudomonadota</taxon>
        <taxon>Alphaproteobacteria</taxon>
        <taxon>Sphingomonadales</taxon>
        <taxon>Sphingomonadaceae</taxon>
        <taxon>Sphingomonas</taxon>
    </lineage>
</organism>
<evidence type="ECO:0000256" key="10">
    <source>
        <dbReference type="RuleBase" id="RU366002"/>
    </source>
</evidence>
<evidence type="ECO:0000313" key="13">
    <source>
        <dbReference type="EMBL" id="MBB3877468.1"/>
    </source>
</evidence>
<evidence type="ECO:0000256" key="1">
    <source>
        <dbReference type="ARBA" id="ARBA00004651"/>
    </source>
</evidence>
<keyword evidence="6 10" id="KW-0915">Sodium</keyword>
<evidence type="ECO:0000256" key="11">
    <source>
        <dbReference type="SAM" id="Coils"/>
    </source>
</evidence>
<keyword evidence="7 10" id="KW-0406">Ion transport</keyword>
<evidence type="ECO:0000256" key="5">
    <source>
        <dbReference type="ARBA" id="ARBA00022989"/>
    </source>
</evidence>
<dbReference type="PANTHER" id="PTHR10110:SF86">
    <property type="entry name" value="SODIUM_HYDROGEN EXCHANGER 7"/>
    <property type="match status" value="1"/>
</dbReference>